<evidence type="ECO:0008006" key="7">
    <source>
        <dbReference type="Google" id="ProtNLM"/>
    </source>
</evidence>
<feature type="compositionally biased region" description="Polar residues" evidence="2">
    <location>
        <begin position="152"/>
        <end position="164"/>
    </location>
</feature>
<dbReference type="GO" id="GO:0038203">
    <property type="term" value="P:TORC2 signaling"/>
    <property type="evidence" value="ECO:0007669"/>
    <property type="project" value="TreeGrafter"/>
</dbReference>
<accession>A0A1E4SYD8</accession>
<protein>
    <recommendedName>
        <fullName evidence="7">SAPK-interacting protein 1 Pleckstrin-homology domain-containing protein</fullName>
    </recommendedName>
</protein>
<feature type="region of interest" description="Disordered" evidence="2">
    <location>
        <begin position="594"/>
        <end position="619"/>
    </location>
</feature>
<dbReference type="GO" id="GO:0005546">
    <property type="term" value="F:phosphatidylinositol-4,5-bisphosphate binding"/>
    <property type="evidence" value="ECO:0007669"/>
    <property type="project" value="TreeGrafter"/>
</dbReference>
<dbReference type="OrthoDB" id="241990at2759"/>
<comment type="similarity">
    <text evidence="1">Belongs to the SIN1 family.</text>
</comment>
<dbReference type="Pfam" id="PF16978">
    <property type="entry name" value="CRIM"/>
    <property type="match status" value="1"/>
</dbReference>
<dbReference type="InterPro" id="IPR031567">
    <property type="entry name" value="CRIM_dom"/>
</dbReference>
<reference evidence="6" key="1">
    <citation type="submission" date="2016-04" db="EMBL/GenBank/DDBJ databases">
        <title>Comparative genomics of biotechnologically important yeasts.</title>
        <authorList>
            <consortium name="DOE Joint Genome Institute"/>
            <person name="Riley R."/>
            <person name="Haridas S."/>
            <person name="Wolfe K.H."/>
            <person name="Lopes M.R."/>
            <person name="Hittinger C.T."/>
            <person name="Goker M."/>
            <person name="Salamov A."/>
            <person name="Wisecaver J."/>
            <person name="Long T.M."/>
            <person name="Aerts A.L."/>
            <person name="Barry K."/>
            <person name="Choi C."/>
            <person name="Clum A."/>
            <person name="Coughlan A.Y."/>
            <person name="Deshpande S."/>
            <person name="Douglass A.P."/>
            <person name="Hanson S.J."/>
            <person name="Klenk H.-P."/>
            <person name="Labutti K."/>
            <person name="Lapidus A."/>
            <person name="Lindquist E."/>
            <person name="Lipzen A."/>
            <person name="Meier-Kolthoff J.P."/>
            <person name="Ohm R.A."/>
            <person name="Otillar R.P."/>
            <person name="Pangilinan J."/>
            <person name="Peng Y."/>
            <person name="Rokas A."/>
            <person name="Rosa C.A."/>
            <person name="Scheuner C."/>
            <person name="Sibirny A.A."/>
            <person name="Slot J.C."/>
            <person name="Stielow J.B."/>
            <person name="Sun H."/>
            <person name="Kurtzman C.P."/>
            <person name="Blackwell M."/>
            <person name="Grigoriev I.V."/>
            <person name="Jeffries T.W."/>
        </authorList>
    </citation>
    <scope>NUCLEOTIDE SEQUENCE [LARGE SCALE GENOMIC DNA]</scope>
    <source>
        <strain evidence="6">NRRL YB-2248</strain>
    </source>
</reference>
<proteinExistence type="inferred from homology"/>
<feature type="domain" description="SIN1-type PH" evidence="4">
    <location>
        <begin position="630"/>
        <end position="732"/>
    </location>
</feature>
<organism evidence="5 6">
    <name type="scientific">[Candida] arabinofermentans NRRL YB-2248</name>
    <dbReference type="NCBI Taxonomy" id="983967"/>
    <lineage>
        <taxon>Eukaryota</taxon>
        <taxon>Fungi</taxon>
        <taxon>Dikarya</taxon>
        <taxon>Ascomycota</taxon>
        <taxon>Saccharomycotina</taxon>
        <taxon>Pichiomycetes</taxon>
        <taxon>Pichiales</taxon>
        <taxon>Pichiaceae</taxon>
        <taxon>Ogataea</taxon>
        <taxon>Ogataea/Candida clade</taxon>
    </lineage>
</organism>
<evidence type="ECO:0000256" key="1">
    <source>
        <dbReference type="ARBA" id="ARBA00009407"/>
    </source>
</evidence>
<dbReference type="PANTHER" id="PTHR13335">
    <property type="entry name" value="TARGET OF RAPAMYCIN COMPLEX 2 SUBUNIT MAPKAP1"/>
    <property type="match status" value="1"/>
</dbReference>
<feature type="compositionally biased region" description="Polar residues" evidence="2">
    <location>
        <begin position="462"/>
        <end position="475"/>
    </location>
</feature>
<dbReference type="GO" id="GO:0005886">
    <property type="term" value="C:plasma membrane"/>
    <property type="evidence" value="ECO:0007669"/>
    <property type="project" value="TreeGrafter"/>
</dbReference>
<evidence type="ECO:0000313" key="6">
    <source>
        <dbReference type="Proteomes" id="UP000094801"/>
    </source>
</evidence>
<feature type="compositionally biased region" description="Acidic residues" evidence="2">
    <location>
        <begin position="117"/>
        <end position="145"/>
    </location>
</feature>
<dbReference type="AlphaFoldDB" id="A0A1E4SYD8"/>
<gene>
    <name evidence="5" type="ORF">CANARDRAFT_176717</name>
</gene>
<dbReference type="InterPro" id="IPR031313">
    <property type="entry name" value="Sin1_PH_dom"/>
</dbReference>
<feature type="compositionally biased region" description="Acidic residues" evidence="2">
    <location>
        <begin position="51"/>
        <end position="73"/>
    </location>
</feature>
<feature type="compositionally biased region" description="Acidic residues" evidence="2">
    <location>
        <begin position="482"/>
        <end position="511"/>
    </location>
</feature>
<dbReference type="PANTHER" id="PTHR13335:SF1">
    <property type="entry name" value="TARGET OF RAPAMYCIN COMPLEX 2 SUBUNIT MAPKAP1"/>
    <property type="match status" value="1"/>
</dbReference>
<dbReference type="GO" id="GO:0005737">
    <property type="term" value="C:cytoplasm"/>
    <property type="evidence" value="ECO:0007669"/>
    <property type="project" value="TreeGrafter"/>
</dbReference>
<dbReference type="Proteomes" id="UP000094801">
    <property type="component" value="Unassembled WGS sequence"/>
</dbReference>
<dbReference type="EMBL" id="KV453856">
    <property type="protein sequence ID" value="ODV84472.1"/>
    <property type="molecule type" value="Genomic_DNA"/>
</dbReference>
<dbReference type="STRING" id="983967.A0A1E4SYD8"/>
<sequence>MSDDSSIEYDPNLINDTDSRSTMTLELGHDTRSDNNTISSGHTKRKNNDPYIDDEGSEDDDIGLDDSDDDELENQMNNDTENLDDDDDDDDDDNLIRDSIESSLIIDDSYGNSGNYFEEDDDDDDDDEDTFNYADDDFDSDDYLSDSDYFNQSSNTNRSHPLFRSNSENLSLSKISFTKSRINNSGSILTRITTKRKPPPPPIQPNEITTAPNSIKIKQSLLRNSKSFTSLLNSNQEVESNEDSLTFDKRQVDNIPAVSGGGKSNLTSLINKKEISLDYYEYVAFKKSVFDDIINCSVIIPNLNYTSENPLYLKINNSFTVVEVIGFILLNIEKIQQQSGGPPIADFRLHPNHWSLYLADDDGEIEDDMGSLGRTREVKSYGADEFVLVECNDEETKINEKISPSPLQAQELQIEINDSGRSMLTMENNQGNGNGNGHNREMSVITIPSNLTPVSGVTLNSTMKKPATLNSSRFPPNTIKENDDDDDDDDDDDEDADEEEEDEDDDDDMTPDNDALQMFVPNMQQKRANFMDIVNDETSDVKDDSLIIDKSKKLLKKYQTTPSQSYSHSLSKDSKLTKLKNSKTLQSILHSTNYAQHQQHQQQLQQHQHQHQQQSLNASSQANVLSDLSAYYRWTVWRRQQMSFKNKHPKSLAVDGNQIYILPFNESKGSWYESKTTSFNISQVLRIKINPKIESYFKIVVLKNDEELKRYYLEAKSVAECKEIVGVIEGLIRSYHSEKRR</sequence>
<feature type="compositionally biased region" description="Polar residues" evidence="2">
    <location>
        <begin position="14"/>
        <end position="24"/>
    </location>
</feature>
<dbReference type="Gene3D" id="2.30.29.30">
    <property type="entry name" value="Pleckstrin-homology domain (PH domain)/Phosphotyrosine-binding domain (PTB)"/>
    <property type="match status" value="1"/>
</dbReference>
<feature type="region of interest" description="Disordered" evidence="2">
    <location>
        <begin position="462"/>
        <end position="514"/>
    </location>
</feature>
<feature type="compositionally biased region" description="Acidic residues" evidence="2">
    <location>
        <begin position="81"/>
        <end position="93"/>
    </location>
</feature>
<evidence type="ECO:0000313" key="5">
    <source>
        <dbReference type="EMBL" id="ODV84472.1"/>
    </source>
</evidence>
<dbReference type="GO" id="GO:0031932">
    <property type="term" value="C:TORC2 complex"/>
    <property type="evidence" value="ECO:0007669"/>
    <property type="project" value="InterPro"/>
</dbReference>
<evidence type="ECO:0000259" key="3">
    <source>
        <dbReference type="Pfam" id="PF16978"/>
    </source>
</evidence>
<feature type="compositionally biased region" description="Low complexity" evidence="2">
    <location>
        <begin position="596"/>
        <end position="614"/>
    </location>
</feature>
<name>A0A1E4SYD8_9ASCO</name>
<dbReference type="InterPro" id="IPR008828">
    <property type="entry name" value="Sin1/Avo1"/>
</dbReference>
<keyword evidence="6" id="KW-1185">Reference proteome</keyword>
<dbReference type="InterPro" id="IPR011993">
    <property type="entry name" value="PH-like_dom_sf"/>
</dbReference>
<feature type="domain" description="CRIM" evidence="3">
    <location>
        <begin position="263"/>
        <end position="400"/>
    </location>
</feature>
<dbReference type="Pfam" id="PF16979">
    <property type="entry name" value="SIN1_PH"/>
    <property type="match status" value="1"/>
</dbReference>
<evidence type="ECO:0000259" key="4">
    <source>
        <dbReference type="Pfam" id="PF16979"/>
    </source>
</evidence>
<evidence type="ECO:0000256" key="2">
    <source>
        <dbReference type="SAM" id="MobiDB-lite"/>
    </source>
</evidence>
<feature type="region of interest" description="Disordered" evidence="2">
    <location>
        <begin position="1"/>
        <end position="164"/>
    </location>
</feature>